<feature type="region of interest" description="Disordered" evidence="1">
    <location>
        <begin position="1"/>
        <end position="20"/>
    </location>
</feature>
<reference evidence="2" key="1">
    <citation type="journal article" date="2023" name="BMC Genomics">
        <title>Chromosome-level genome assemblies of Cutaneotrichosporon spp. (Trichosporonales, Basidiomycota) reveal imbalanced evolution between nucleotide sequences and chromosome synteny.</title>
        <authorList>
            <person name="Kobayashi Y."/>
            <person name="Kayamori A."/>
            <person name="Aoki K."/>
            <person name="Shiwa Y."/>
            <person name="Matsutani M."/>
            <person name="Fujita N."/>
            <person name="Sugita T."/>
            <person name="Iwasaki W."/>
            <person name="Tanaka N."/>
            <person name="Takashima M."/>
        </authorList>
    </citation>
    <scope>NUCLEOTIDE SEQUENCE</scope>
    <source>
        <strain evidence="2">HIS019</strain>
    </source>
</reference>
<name>A0AA48L164_9TREE</name>
<proteinExistence type="predicted"/>
<dbReference type="KEGG" id="ccac:CcaHIS019_0111500"/>
<keyword evidence="3" id="KW-1185">Reference proteome</keyword>
<gene>
    <name evidence="2" type="ORF">CcaverHIS019_0111500</name>
</gene>
<evidence type="ECO:0000313" key="3">
    <source>
        <dbReference type="Proteomes" id="UP001233271"/>
    </source>
</evidence>
<feature type="compositionally biased region" description="Basic and acidic residues" evidence="1">
    <location>
        <begin position="168"/>
        <end position="191"/>
    </location>
</feature>
<accession>A0AA48L164</accession>
<dbReference type="EMBL" id="AP028212">
    <property type="protein sequence ID" value="BEI88432.1"/>
    <property type="molecule type" value="Genomic_DNA"/>
</dbReference>
<evidence type="ECO:0000256" key="1">
    <source>
        <dbReference type="SAM" id="MobiDB-lite"/>
    </source>
</evidence>
<dbReference type="AlphaFoldDB" id="A0AA48L164"/>
<feature type="region of interest" description="Disordered" evidence="1">
    <location>
        <begin position="121"/>
        <end position="191"/>
    </location>
</feature>
<evidence type="ECO:0000313" key="2">
    <source>
        <dbReference type="EMBL" id="BEI88432.1"/>
    </source>
</evidence>
<dbReference type="RefSeq" id="XP_060453698.1">
    <property type="nucleotide sequence ID" value="XM_060596735.1"/>
</dbReference>
<organism evidence="2 3">
    <name type="scientific">Cutaneotrichosporon cavernicola</name>
    <dbReference type="NCBI Taxonomy" id="279322"/>
    <lineage>
        <taxon>Eukaryota</taxon>
        <taxon>Fungi</taxon>
        <taxon>Dikarya</taxon>
        <taxon>Basidiomycota</taxon>
        <taxon>Agaricomycotina</taxon>
        <taxon>Tremellomycetes</taxon>
        <taxon>Trichosporonales</taxon>
        <taxon>Trichosporonaceae</taxon>
        <taxon>Cutaneotrichosporon</taxon>
    </lineage>
</organism>
<sequence>MSKPTHTPSSNAEVGSNNAATSLKPFPAEATQRILECPHILEAILKYSSRSTQRACLLSSRSLFESSGRVLYRNVYIGGRAGDSLELFFRGALIGTGFGHEDMELAKCPLNNGHPECKIHSPNDNHFNFNDDESDNSSHSSEDETIAQPITFPVSATSTTSTKAKTSKLNDGHPNKEERDREGASVDSDKAEGVPCTTNFKLALLKHVRVLTISTHHACNCHIYGPHIKHLLPHLEVVRVASDFFKNFELLRLCDAEVCMLLTNVKCHKLVLRNLDGNGLPLEPFFCLGNGDSFPICQELVVFLTMDGRRLVSDFENMTYWHDRSLLELGHCFPNAPDVKIVFYPTWEGWDESDDVLAFIHGHVPVTPDDIVYGIKDFLQYAHPQYTIYGMGKLRWYPDGDLIGVFMRFFPDTKLTRRAILDLVRHELRTGSLFLAIGDDNIEYDPGYPERITYKTFNEYLKDEGGRLYELTADC</sequence>
<dbReference type="Proteomes" id="UP001233271">
    <property type="component" value="Chromosome 1"/>
</dbReference>
<feature type="compositionally biased region" description="Low complexity" evidence="1">
    <location>
        <begin position="155"/>
        <end position="164"/>
    </location>
</feature>
<dbReference type="GeneID" id="85492303"/>
<protein>
    <submittedName>
        <fullName evidence="2">Uncharacterized protein</fullName>
    </submittedName>
</protein>